<dbReference type="GO" id="GO:0051315">
    <property type="term" value="P:attachment of mitotic spindle microtubules to kinetochore"/>
    <property type="evidence" value="ECO:0007669"/>
    <property type="project" value="TreeGrafter"/>
</dbReference>
<evidence type="ECO:0000256" key="2">
    <source>
        <dbReference type="SAM" id="MobiDB-lite"/>
    </source>
</evidence>
<dbReference type="PANTHER" id="PTHR28006:SF1">
    <property type="entry name" value="MONOPOLIN COMPLEX SUBUNIT CSM1"/>
    <property type="match status" value="1"/>
</dbReference>
<dbReference type="CDD" id="cd23787">
    <property type="entry name" value="RWD_CSM1"/>
    <property type="match status" value="1"/>
</dbReference>
<reference evidence="4 5" key="1">
    <citation type="submission" date="2013-03" db="EMBL/GenBank/DDBJ databases">
        <title>The Genome Sequence of Exophiala aquamarina CBS 119918.</title>
        <authorList>
            <consortium name="The Broad Institute Genomics Platform"/>
            <person name="Cuomo C."/>
            <person name="de Hoog S."/>
            <person name="Gorbushina A."/>
            <person name="Walker B."/>
            <person name="Young S.K."/>
            <person name="Zeng Q."/>
            <person name="Gargeya S."/>
            <person name="Fitzgerald M."/>
            <person name="Haas B."/>
            <person name="Abouelleil A."/>
            <person name="Allen A.W."/>
            <person name="Alvarado L."/>
            <person name="Arachchi H.M."/>
            <person name="Berlin A.M."/>
            <person name="Chapman S.B."/>
            <person name="Gainer-Dewar J."/>
            <person name="Goldberg J."/>
            <person name="Griggs A."/>
            <person name="Gujja S."/>
            <person name="Hansen M."/>
            <person name="Howarth C."/>
            <person name="Imamovic A."/>
            <person name="Ireland A."/>
            <person name="Larimer J."/>
            <person name="McCowan C."/>
            <person name="Murphy C."/>
            <person name="Pearson M."/>
            <person name="Poon T.W."/>
            <person name="Priest M."/>
            <person name="Roberts A."/>
            <person name="Saif S."/>
            <person name="Shea T."/>
            <person name="Sisk P."/>
            <person name="Sykes S."/>
            <person name="Wortman J."/>
            <person name="Nusbaum C."/>
            <person name="Birren B."/>
        </authorList>
    </citation>
    <scope>NUCLEOTIDE SEQUENCE [LARGE SCALE GENOMIC DNA]</scope>
    <source>
        <strain evidence="4 5">CBS 119918</strain>
    </source>
</reference>
<feature type="compositionally biased region" description="Basic residues" evidence="2">
    <location>
        <begin position="41"/>
        <end position="50"/>
    </location>
</feature>
<dbReference type="GO" id="GO:0033551">
    <property type="term" value="C:monopolin complex"/>
    <property type="evidence" value="ECO:0007669"/>
    <property type="project" value="InterPro"/>
</dbReference>
<keyword evidence="1" id="KW-0175">Coiled coil</keyword>
<proteinExistence type="predicted"/>
<dbReference type="Proteomes" id="UP000027920">
    <property type="component" value="Unassembled WGS sequence"/>
</dbReference>
<dbReference type="GO" id="GO:0005730">
    <property type="term" value="C:nucleolus"/>
    <property type="evidence" value="ECO:0007669"/>
    <property type="project" value="TreeGrafter"/>
</dbReference>
<organism evidence="4 5">
    <name type="scientific">Exophiala aquamarina CBS 119918</name>
    <dbReference type="NCBI Taxonomy" id="1182545"/>
    <lineage>
        <taxon>Eukaryota</taxon>
        <taxon>Fungi</taxon>
        <taxon>Dikarya</taxon>
        <taxon>Ascomycota</taxon>
        <taxon>Pezizomycotina</taxon>
        <taxon>Eurotiomycetes</taxon>
        <taxon>Chaetothyriomycetidae</taxon>
        <taxon>Chaetothyriales</taxon>
        <taxon>Herpotrichiellaceae</taxon>
        <taxon>Exophiala</taxon>
    </lineage>
</organism>
<feature type="domain" description="Monopolin complex subunit Csm1/Pcs1 C-terminal" evidence="3">
    <location>
        <begin position="390"/>
        <end position="479"/>
    </location>
</feature>
<comment type="caution">
    <text evidence="4">The sequence shown here is derived from an EMBL/GenBank/DDBJ whole genome shotgun (WGS) entry which is preliminary data.</text>
</comment>
<keyword evidence="5" id="KW-1185">Reference proteome</keyword>
<dbReference type="STRING" id="1182545.A0A072PTK0"/>
<dbReference type="GO" id="GO:0045144">
    <property type="term" value="P:meiotic sister chromatid segregation"/>
    <property type="evidence" value="ECO:0007669"/>
    <property type="project" value="TreeGrafter"/>
</dbReference>
<dbReference type="OrthoDB" id="2431049at2759"/>
<dbReference type="PANTHER" id="PTHR28006">
    <property type="entry name" value="MONOPOLIN COMPLEX SUBUNIT CSM1"/>
    <property type="match status" value="1"/>
</dbReference>
<dbReference type="GO" id="GO:0034506">
    <property type="term" value="C:chromosome, centromeric core domain"/>
    <property type="evidence" value="ECO:0007669"/>
    <property type="project" value="TreeGrafter"/>
</dbReference>
<sequence>MKGIADLLDSDMEDSNNFIDENSILSSASGASTATSAKGTQAKRGKKRQRVTVPPKSRSKVQKPSPPATKKPTAKQAASKRKALEEQINDRDAEHVENEENAQETIPAKAKKTNRAPAKPRATKKAAVPKVTEEDEMEIEQTPAAARLSHATNRPQNEVFKVASKKIASRSKPAQESRSIVPESHSAAEDEQSEVAIVESVPQPRKATRDTSRSRQEPPYRRRAGSASDTDRGDPNLRRKLGDMTRKFENVDLKYRTLKEVGVNEANANMEKLRKQCDTTVQASNELIASLKKELAAQAPQAQEARKLKKQVQSQETEVIKLRDTATELAQALNDSQNEIKALQAKMAAARASSTEQANSKPQPSTRKAIVQRPLPIGSAEASQAAQVAQMKENLYSDLTGLIIRGVKKTEDGDTYDCIQTGRNGTLHFKLFVDQEDARTASFEETEFLYTPLLDTNRDREMIELMPSYLTEDITFARQNAAKFYGRVVDTLTKRRAEE</sequence>
<dbReference type="HOGENOM" id="CLU_029214_3_0_1"/>
<accession>A0A072PTK0</accession>
<dbReference type="GO" id="GO:1990644">
    <property type="term" value="F:microtubule site clamp"/>
    <property type="evidence" value="ECO:0007669"/>
    <property type="project" value="TreeGrafter"/>
</dbReference>
<dbReference type="VEuPathDB" id="FungiDB:A1O9_03658"/>
<feature type="compositionally biased region" description="Basic and acidic residues" evidence="2">
    <location>
        <begin position="82"/>
        <end position="98"/>
    </location>
</feature>
<dbReference type="GO" id="GO:0072686">
    <property type="term" value="C:mitotic spindle"/>
    <property type="evidence" value="ECO:0007669"/>
    <property type="project" value="TreeGrafter"/>
</dbReference>
<evidence type="ECO:0000259" key="3">
    <source>
        <dbReference type="Pfam" id="PF12539"/>
    </source>
</evidence>
<dbReference type="Gene3D" id="3.90.1150.80">
    <property type="match status" value="1"/>
</dbReference>
<dbReference type="RefSeq" id="XP_013261405.1">
    <property type="nucleotide sequence ID" value="XM_013405951.1"/>
</dbReference>
<dbReference type="AlphaFoldDB" id="A0A072PTK0"/>
<gene>
    <name evidence="4" type="ORF">A1O9_03658</name>
</gene>
<feature type="compositionally biased region" description="Low complexity" evidence="2">
    <location>
        <begin position="115"/>
        <end position="130"/>
    </location>
</feature>
<dbReference type="Pfam" id="PF12539">
    <property type="entry name" value="Csm1"/>
    <property type="match status" value="1"/>
</dbReference>
<name>A0A072PTK0_9EURO</name>
<dbReference type="InterPro" id="IPR038608">
    <property type="entry name" value="Csm1/Pcs1_C_sf"/>
</dbReference>
<dbReference type="InterPro" id="IPR040349">
    <property type="entry name" value="Csm1/Pcs1"/>
</dbReference>
<evidence type="ECO:0000313" key="5">
    <source>
        <dbReference type="Proteomes" id="UP000027920"/>
    </source>
</evidence>
<dbReference type="FunFam" id="3.90.1150.80:FF:000001">
    <property type="entry name" value="Chromosome segregation protein (Pcs1)"/>
    <property type="match status" value="1"/>
</dbReference>
<protein>
    <recommendedName>
        <fullName evidence="3">Monopolin complex subunit Csm1/Pcs1 C-terminal domain-containing protein</fullName>
    </recommendedName>
</protein>
<feature type="compositionally biased region" description="Basic and acidic residues" evidence="2">
    <location>
        <begin position="207"/>
        <end position="220"/>
    </location>
</feature>
<feature type="coiled-coil region" evidence="1">
    <location>
        <begin position="263"/>
        <end position="353"/>
    </location>
</feature>
<feature type="compositionally biased region" description="Low complexity" evidence="2">
    <location>
        <begin position="26"/>
        <end position="40"/>
    </location>
</feature>
<feature type="region of interest" description="Disordered" evidence="2">
    <location>
        <begin position="23"/>
        <end position="245"/>
    </location>
</feature>
<dbReference type="GeneID" id="25278592"/>
<dbReference type="InterPro" id="IPR020981">
    <property type="entry name" value="Csm1/Pcs1_C"/>
</dbReference>
<feature type="compositionally biased region" description="Basic and acidic residues" evidence="2">
    <location>
        <begin position="229"/>
        <end position="245"/>
    </location>
</feature>
<evidence type="ECO:0000256" key="1">
    <source>
        <dbReference type="SAM" id="Coils"/>
    </source>
</evidence>
<dbReference type="EMBL" id="AMGV01000003">
    <property type="protein sequence ID" value="KEF58815.1"/>
    <property type="molecule type" value="Genomic_DNA"/>
</dbReference>
<evidence type="ECO:0000313" key="4">
    <source>
        <dbReference type="EMBL" id="KEF58815.1"/>
    </source>
</evidence>